<protein>
    <submittedName>
        <fullName evidence="8">Type II secretion system F family protein</fullName>
    </submittedName>
</protein>
<keyword evidence="5 6" id="KW-0472">Membrane</keyword>
<keyword evidence="2" id="KW-1003">Cell membrane</keyword>
<feature type="transmembrane region" description="Helical" evidence="6">
    <location>
        <begin position="318"/>
        <end position="343"/>
    </location>
</feature>
<dbReference type="EMBL" id="CP042305">
    <property type="protein sequence ID" value="QDZ16353.1"/>
    <property type="molecule type" value="Genomic_DNA"/>
</dbReference>
<organism evidence="8 9">
    <name type="scientific">Humibacter ginsenosidimutans</name>
    <dbReference type="NCBI Taxonomy" id="2599293"/>
    <lineage>
        <taxon>Bacteria</taxon>
        <taxon>Bacillati</taxon>
        <taxon>Actinomycetota</taxon>
        <taxon>Actinomycetes</taxon>
        <taxon>Micrococcales</taxon>
        <taxon>Microbacteriaceae</taxon>
        <taxon>Humibacter</taxon>
    </lineage>
</organism>
<keyword evidence="9" id="KW-1185">Reference proteome</keyword>
<evidence type="ECO:0000256" key="3">
    <source>
        <dbReference type="ARBA" id="ARBA00022692"/>
    </source>
</evidence>
<dbReference type="PANTHER" id="PTHR35007">
    <property type="entry name" value="INTEGRAL MEMBRANE PROTEIN-RELATED"/>
    <property type="match status" value="1"/>
</dbReference>
<dbReference type="GO" id="GO:0005886">
    <property type="term" value="C:plasma membrane"/>
    <property type="evidence" value="ECO:0007669"/>
    <property type="project" value="UniProtKB-SubCell"/>
</dbReference>
<evidence type="ECO:0000256" key="5">
    <source>
        <dbReference type="ARBA" id="ARBA00023136"/>
    </source>
</evidence>
<dbReference type="KEGG" id="huw:FPZ11_17770"/>
<dbReference type="Pfam" id="PF00482">
    <property type="entry name" value="T2SSF"/>
    <property type="match status" value="1"/>
</dbReference>
<evidence type="ECO:0000256" key="4">
    <source>
        <dbReference type="ARBA" id="ARBA00022989"/>
    </source>
</evidence>
<name>A0A5B8M7F2_9MICO</name>
<keyword evidence="4 6" id="KW-1133">Transmembrane helix</keyword>
<keyword evidence="3 6" id="KW-0812">Transmembrane</keyword>
<feature type="domain" description="Type II secretion system protein GspF" evidence="7">
    <location>
        <begin position="41"/>
        <end position="183"/>
    </location>
</feature>
<dbReference type="OrthoDB" id="3267562at2"/>
<dbReference type="PANTHER" id="PTHR35007:SF4">
    <property type="entry name" value="CONSERVED TRANSMEMBRANE PROTEIN-RELATED"/>
    <property type="match status" value="1"/>
</dbReference>
<feature type="transmembrane region" description="Helical" evidence="6">
    <location>
        <begin position="168"/>
        <end position="189"/>
    </location>
</feature>
<gene>
    <name evidence="8" type="ORF">FPZ11_17770</name>
</gene>
<evidence type="ECO:0000256" key="1">
    <source>
        <dbReference type="ARBA" id="ARBA00004651"/>
    </source>
</evidence>
<evidence type="ECO:0000313" key="8">
    <source>
        <dbReference type="EMBL" id="QDZ16353.1"/>
    </source>
</evidence>
<comment type="subcellular location">
    <subcellularLocation>
        <location evidence="1">Cell membrane</location>
        <topology evidence="1">Multi-pass membrane protein</topology>
    </subcellularLocation>
</comment>
<proteinExistence type="predicted"/>
<feature type="transmembrane region" description="Helical" evidence="6">
    <location>
        <begin position="195"/>
        <end position="218"/>
    </location>
</feature>
<evidence type="ECO:0000256" key="2">
    <source>
        <dbReference type="ARBA" id="ARBA00022475"/>
    </source>
</evidence>
<evidence type="ECO:0000259" key="7">
    <source>
        <dbReference type="Pfam" id="PF00482"/>
    </source>
</evidence>
<reference evidence="8 9" key="1">
    <citation type="submission" date="2019-07" db="EMBL/GenBank/DDBJ databases">
        <title>Full genome sequence of Humibacter sp. WJ7-1.</title>
        <authorList>
            <person name="Im W.-T."/>
        </authorList>
    </citation>
    <scope>NUCLEOTIDE SEQUENCE [LARGE SCALE GENOMIC DNA]</scope>
    <source>
        <strain evidence="8 9">WJ7-1</strain>
    </source>
</reference>
<evidence type="ECO:0000313" key="9">
    <source>
        <dbReference type="Proteomes" id="UP000320216"/>
    </source>
</evidence>
<dbReference type="InterPro" id="IPR018076">
    <property type="entry name" value="T2SS_GspF_dom"/>
</dbReference>
<evidence type="ECO:0000256" key="6">
    <source>
        <dbReference type="SAM" id="Phobius"/>
    </source>
</evidence>
<accession>A0A5B8M7F2</accession>
<dbReference type="Proteomes" id="UP000320216">
    <property type="component" value="Chromosome"/>
</dbReference>
<dbReference type="AlphaFoldDB" id="A0A5B8M7F2"/>
<sequence length="350" mass="35915">MLRCIRTGCVRPAPRARVATVSARQRHGARRPAVEAVADIAQRLAVLLAAGVPPGAAWGYLLEAMSDDEEGVSRSVLASASEAGARGGDVPRAIASSADLAVPRRARRGRRPDETEVLSAWRGLAAALQVATEAGSPLANALRDLATALRDLGQAQRDREAAMAGPRATARMVIALPVIGILFGAGLGFDTMHVLFATPIGIALLLIGASLLLAAGAWNRALLRRSRAVELLPGLAMELVAVAMSGGGSAAGAVDRVTGVCARFGLAPPVDRSVASVLTLSERAGVGAVELLHAEADQERRDARGAAQTASAALGVRLMLPLAVCVLPAFMVLSVAPLVLSILSSTVQGI</sequence>